<gene>
    <name evidence="1" type="ORF">GCM10023184_14630</name>
</gene>
<dbReference type="Gene3D" id="3.40.50.300">
    <property type="entry name" value="P-loop containing nucleotide triphosphate hydrolases"/>
    <property type="match status" value="1"/>
</dbReference>
<keyword evidence="2" id="KW-1185">Reference proteome</keyword>
<reference evidence="2" key="1">
    <citation type="journal article" date="2019" name="Int. J. Syst. Evol. Microbiol.">
        <title>The Global Catalogue of Microorganisms (GCM) 10K type strain sequencing project: providing services to taxonomists for standard genome sequencing and annotation.</title>
        <authorList>
            <consortium name="The Broad Institute Genomics Platform"/>
            <consortium name="The Broad Institute Genome Sequencing Center for Infectious Disease"/>
            <person name="Wu L."/>
            <person name="Ma J."/>
        </authorList>
    </citation>
    <scope>NUCLEOTIDE SEQUENCE [LARGE SCALE GENOMIC DNA]</scope>
    <source>
        <strain evidence="2">JCM 17919</strain>
    </source>
</reference>
<sequence>MLNGEACGYICPEYGLSKSFFKEILQYLPQQLIRTDNKSELTIELITGGSLRFFSGEALNSLRGRKFHFLVVDEAAYIPDLEHEWNTSIRPTLTDYAGDALLISTPRGRGFFDALYQKGVNGEHGYASFHFSTYDNPFISREEIEAARASMPLAQFNQEYLAIPGENAANPFGTENIRINTIPALSRNPTVIYGIDLARSGDHTVIIGLDDEGAMSYYDRFQLPYNQTIDRIQKLSAGIPKIVDQTGVGAPIVEALQANCRNVRGFTFTSESKPRILIHLIREIEAGNVKFIEPVAQEMMVFEYSYSPTGHVKYQAMSGYHDDTVMALAMAAYFRDQVQAVQNWRLYR</sequence>
<organism evidence="1 2">
    <name type="scientific">Flaviaesturariibacter amylovorans</name>
    <dbReference type="NCBI Taxonomy" id="1084520"/>
    <lineage>
        <taxon>Bacteria</taxon>
        <taxon>Pseudomonadati</taxon>
        <taxon>Bacteroidota</taxon>
        <taxon>Chitinophagia</taxon>
        <taxon>Chitinophagales</taxon>
        <taxon>Chitinophagaceae</taxon>
        <taxon>Flaviaestuariibacter</taxon>
    </lineage>
</organism>
<dbReference type="Pfam" id="PF03237">
    <property type="entry name" value="Terminase_6N"/>
    <property type="match status" value="1"/>
</dbReference>
<dbReference type="Proteomes" id="UP001501725">
    <property type="component" value="Unassembled WGS sequence"/>
</dbReference>
<dbReference type="Gene3D" id="3.30.420.240">
    <property type="match status" value="1"/>
</dbReference>
<accession>A0ABP8GKP3</accession>
<dbReference type="EMBL" id="BAABGY010000006">
    <property type="protein sequence ID" value="GAA4326146.1"/>
    <property type="molecule type" value="Genomic_DNA"/>
</dbReference>
<protein>
    <recommendedName>
        <fullName evidence="3">Terminase large subunit gp17-like C-terminal domain-containing protein</fullName>
    </recommendedName>
</protein>
<comment type="caution">
    <text evidence="1">The sequence shown here is derived from an EMBL/GenBank/DDBJ whole genome shotgun (WGS) entry which is preliminary data.</text>
</comment>
<evidence type="ECO:0000313" key="2">
    <source>
        <dbReference type="Proteomes" id="UP001501725"/>
    </source>
</evidence>
<evidence type="ECO:0008006" key="3">
    <source>
        <dbReference type="Google" id="ProtNLM"/>
    </source>
</evidence>
<name>A0ABP8GKP3_9BACT</name>
<proteinExistence type="predicted"/>
<evidence type="ECO:0000313" key="1">
    <source>
        <dbReference type="EMBL" id="GAA4326146.1"/>
    </source>
</evidence>
<dbReference type="InterPro" id="IPR027417">
    <property type="entry name" value="P-loop_NTPase"/>
</dbReference>